<evidence type="ECO:0000313" key="2">
    <source>
        <dbReference type="WBParaSite" id="nRc.2.0.1.t33005-RA"/>
    </source>
</evidence>
<name>A0A915K575_ROMCU</name>
<evidence type="ECO:0000313" key="1">
    <source>
        <dbReference type="Proteomes" id="UP000887565"/>
    </source>
</evidence>
<proteinExistence type="predicted"/>
<organism evidence="1 2">
    <name type="scientific">Romanomermis culicivorax</name>
    <name type="common">Nematode worm</name>
    <dbReference type="NCBI Taxonomy" id="13658"/>
    <lineage>
        <taxon>Eukaryota</taxon>
        <taxon>Metazoa</taxon>
        <taxon>Ecdysozoa</taxon>
        <taxon>Nematoda</taxon>
        <taxon>Enoplea</taxon>
        <taxon>Dorylaimia</taxon>
        <taxon>Mermithida</taxon>
        <taxon>Mermithoidea</taxon>
        <taxon>Mermithidae</taxon>
        <taxon>Romanomermis</taxon>
    </lineage>
</organism>
<protein>
    <submittedName>
        <fullName evidence="2">Uncharacterized protein</fullName>
    </submittedName>
</protein>
<dbReference type="AlphaFoldDB" id="A0A915K575"/>
<keyword evidence="1" id="KW-1185">Reference proteome</keyword>
<dbReference type="WBParaSite" id="nRc.2.0.1.t33005-RA">
    <property type="protein sequence ID" value="nRc.2.0.1.t33005-RA"/>
    <property type="gene ID" value="nRc.2.0.1.g33005"/>
</dbReference>
<sequence>MIHIFKQGVKIDIGVISRPKYTLSTSKYTLSNYTLGSQSILWRREVFFDQVRIVESAADISNNQSIFNDADVSYTRVLDKK</sequence>
<reference evidence="2" key="1">
    <citation type="submission" date="2022-11" db="UniProtKB">
        <authorList>
            <consortium name="WormBaseParasite"/>
        </authorList>
    </citation>
    <scope>IDENTIFICATION</scope>
</reference>
<dbReference type="Proteomes" id="UP000887565">
    <property type="component" value="Unplaced"/>
</dbReference>
<accession>A0A915K575</accession>